<dbReference type="InterPro" id="IPR029044">
    <property type="entry name" value="Nucleotide-diphossugar_trans"/>
</dbReference>
<sequence>MLKNPGGLATLPLVTSLSLEMHLLPPPVRTSFNQWRASNPGRELLYYSDATMRDYVLAKCEAIGPPTCRVEAFALLQSGAARADFFRMVRLACDGGIWFDADMAPSNMSRCMRTPSAKQQTRKMPGMPYSATFFRFANTVYPRYDLMAANPGHPIIRATLRQICEKVLALNASGLNGTGLVRLQPSSSRLMGITGPHVLQCVICNHSLDTAGRPFVKRSKSLCSYGHGNTASGRHLEGNLHGSSRFGDFKGALRVGSGVVDGVEPKASFLFTACPAVKQINFLKSKIWRGLHLANWRHVNGGLRRQ</sequence>
<dbReference type="PaxDb" id="2903-EOD04892"/>
<dbReference type="AlphaFoldDB" id="A0A0D3I0V7"/>
<protein>
    <recommendedName>
        <fullName evidence="3">Alpha 1,4-glycosyltransferase domain-containing protein</fullName>
    </recommendedName>
</protein>
<dbReference type="PANTHER" id="PTHR31834:SF1">
    <property type="entry name" value="INITIATION-SPECIFIC ALPHA-1,6-MANNOSYLTRANSFERASE"/>
    <property type="match status" value="1"/>
</dbReference>
<dbReference type="HOGENOM" id="CLU_910412_0_0_1"/>
<evidence type="ECO:0000313" key="2">
    <source>
        <dbReference type="Proteomes" id="UP000013827"/>
    </source>
</evidence>
<organism evidence="1 2">
    <name type="scientific">Emiliania huxleyi (strain CCMP1516)</name>
    <dbReference type="NCBI Taxonomy" id="280463"/>
    <lineage>
        <taxon>Eukaryota</taxon>
        <taxon>Haptista</taxon>
        <taxon>Haptophyta</taxon>
        <taxon>Prymnesiophyceae</taxon>
        <taxon>Isochrysidales</taxon>
        <taxon>Noelaerhabdaceae</taxon>
        <taxon>Emiliania</taxon>
    </lineage>
</organism>
<dbReference type="GO" id="GO:0006487">
    <property type="term" value="P:protein N-linked glycosylation"/>
    <property type="evidence" value="ECO:0007669"/>
    <property type="project" value="TreeGrafter"/>
</dbReference>
<dbReference type="STRING" id="2903.R1B6W9"/>
<dbReference type="InterPro" id="IPR007577">
    <property type="entry name" value="GlycoTrfase_DXD_sugar-bd_CS"/>
</dbReference>
<reference evidence="2" key="1">
    <citation type="journal article" date="2013" name="Nature">
        <title>Pan genome of the phytoplankton Emiliania underpins its global distribution.</title>
        <authorList>
            <person name="Read B.A."/>
            <person name="Kegel J."/>
            <person name="Klute M.J."/>
            <person name="Kuo A."/>
            <person name="Lefebvre S.C."/>
            <person name="Maumus F."/>
            <person name="Mayer C."/>
            <person name="Miller J."/>
            <person name="Monier A."/>
            <person name="Salamov A."/>
            <person name="Young J."/>
            <person name="Aguilar M."/>
            <person name="Claverie J.M."/>
            <person name="Frickenhaus S."/>
            <person name="Gonzalez K."/>
            <person name="Herman E.K."/>
            <person name="Lin Y.C."/>
            <person name="Napier J."/>
            <person name="Ogata H."/>
            <person name="Sarno A.F."/>
            <person name="Shmutz J."/>
            <person name="Schroeder D."/>
            <person name="de Vargas C."/>
            <person name="Verret F."/>
            <person name="von Dassow P."/>
            <person name="Valentin K."/>
            <person name="Van de Peer Y."/>
            <person name="Wheeler G."/>
            <person name="Dacks J.B."/>
            <person name="Delwiche C.F."/>
            <person name="Dyhrman S.T."/>
            <person name="Glockner G."/>
            <person name="John U."/>
            <person name="Richards T."/>
            <person name="Worden A.Z."/>
            <person name="Zhang X."/>
            <person name="Grigoriev I.V."/>
            <person name="Allen A.E."/>
            <person name="Bidle K."/>
            <person name="Borodovsky M."/>
            <person name="Bowler C."/>
            <person name="Brownlee C."/>
            <person name="Cock J.M."/>
            <person name="Elias M."/>
            <person name="Gladyshev V.N."/>
            <person name="Groth M."/>
            <person name="Guda C."/>
            <person name="Hadaegh A."/>
            <person name="Iglesias-Rodriguez M.D."/>
            <person name="Jenkins J."/>
            <person name="Jones B.M."/>
            <person name="Lawson T."/>
            <person name="Leese F."/>
            <person name="Lindquist E."/>
            <person name="Lobanov A."/>
            <person name="Lomsadze A."/>
            <person name="Malik S.B."/>
            <person name="Marsh M.E."/>
            <person name="Mackinder L."/>
            <person name="Mock T."/>
            <person name="Mueller-Roeber B."/>
            <person name="Pagarete A."/>
            <person name="Parker M."/>
            <person name="Probert I."/>
            <person name="Quesneville H."/>
            <person name="Raines C."/>
            <person name="Rensing S.A."/>
            <person name="Riano-Pachon D.M."/>
            <person name="Richier S."/>
            <person name="Rokitta S."/>
            <person name="Shiraiwa Y."/>
            <person name="Soanes D.M."/>
            <person name="van der Giezen M."/>
            <person name="Wahlund T.M."/>
            <person name="Williams B."/>
            <person name="Wilson W."/>
            <person name="Wolfe G."/>
            <person name="Wurch L.L."/>
        </authorList>
    </citation>
    <scope>NUCLEOTIDE SEQUENCE</scope>
</reference>
<name>A0A0D3I0V7_EMIH1</name>
<dbReference type="KEGG" id="ehx:EMIHUDRAFT_107559"/>
<dbReference type="Pfam" id="PF04488">
    <property type="entry name" value="Gly_transf_sug"/>
    <property type="match status" value="1"/>
</dbReference>
<dbReference type="InterPro" id="IPR039367">
    <property type="entry name" value="Och1-like"/>
</dbReference>
<accession>A0A0D3I0V7</accession>
<dbReference type="Proteomes" id="UP000013827">
    <property type="component" value="Unassembled WGS sequence"/>
</dbReference>
<dbReference type="Gene3D" id="3.90.550.20">
    <property type="match status" value="1"/>
</dbReference>
<dbReference type="EnsemblProtists" id="EOD04892">
    <property type="protein sequence ID" value="EOD04892"/>
    <property type="gene ID" value="EMIHUDRAFT_107559"/>
</dbReference>
<dbReference type="GO" id="GO:0000009">
    <property type="term" value="F:alpha-1,6-mannosyltransferase activity"/>
    <property type="evidence" value="ECO:0007669"/>
    <property type="project" value="InterPro"/>
</dbReference>
<dbReference type="GeneID" id="17251013"/>
<dbReference type="RefSeq" id="XP_005757321.1">
    <property type="nucleotide sequence ID" value="XM_005757264.1"/>
</dbReference>
<dbReference type="GO" id="GO:0000136">
    <property type="term" value="C:mannan polymerase complex"/>
    <property type="evidence" value="ECO:0007669"/>
    <property type="project" value="TreeGrafter"/>
</dbReference>
<keyword evidence="2" id="KW-1185">Reference proteome</keyword>
<proteinExistence type="predicted"/>
<dbReference type="SUPFAM" id="SSF53448">
    <property type="entry name" value="Nucleotide-diphospho-sugar transferases"/>
    <property type="match status" value="1"/>
</dbReference>
<dbReference type="PANTHER" id="PTHR31834">
    <property type="entry name" value="INITIATION-SPECIFIC ALPHA-1,6-MANNOSYLTRANSFERASE"/>
    <property type="match status" value="1"/>
</dbReference>
<reference evidence="1" key="2">
    <citation type="submission" date="2024-10" db="UniProtKB">
        <authorList>
            <consortium name="EnsemblProtists"/>
        </authorList>
    </citation>
    <scope>IDENTIFICATION</scope>
</reference>
<evidence type="ECO:0008006" key="3">
    <source>
        <dbReference type="Google" id="ProtNLM"/>
    </source>
</evidence>
<evidence type="ECO:0000313" key="1">
    <source>
        <dbReference type="EnsemblProtists" id="EOD04892"/>
    </source>
</evidence>